<name>A0ABY8U3R8_TETOB</name>
<organism evidence="2 3">
    <name type="scientific">Tetradesmus obliquus</name>
    <name type="common">Green alga</name>
    <name type="synonym">Acutodesmus obliquus</name>
    <dbReference type="NCBI Taxonomy" id="3088"/>
    <lineage>
        <taxon>Eukaryota</taxon>
        <taxon>Viridiplantae</taxon>
        <taxon>Chlorophyta</taxon>
        <taxon>core chlorophytes</taxon>
        <taxon>Chlorophyceae</taxon>
        <taxon>CS clade</taxon>
        <taxon>Sphaeropleales</taxon>
        <taxon>Scenedesmaceae</taxon>
        <taxon>Tetradesmus</taxon>
    </lineage>
</organism>
<keyword evidence="3" id="KW-1185">Reference proteome</keyword>
<dbReference type="EMBL" id="CP126213">
    <property type="protein sequence ID" value="WIA15769.1"/>
    <property type="molecule type" value="Genomic_DNA"/>
</dbReference>
<feature type="coiled-coil region" evidence="1">
    <location>
        <begin position="170"/>
        <end position="197"/>
    </location>
</feature>
<evidence type="ECO:0000313" key="2">
    <source>
        <dbReference type="EMBL" id="WIA15769.1"/>
    </source>
</evidence>
<protein>
    <submittedName>
        <fullName evidence="2">Uncharacterized protein</fullName>
    </submittedName>
</protein>
<keyword evidence="1" id="KW-0175">Coiled coil</keyword>
<feature type="coiled-coil region" evidence="1">
    <location>
        <begin position="288"/>
        <end position="336"/>
    </location>
</feature>
<accession>A0ABY8U3R8</accession>
<sequence>MAVLTAAALRCCWAALLLAAGLAVVGAGRLLAGLLTQPSRAQRAVADRSHLQSLAAAAAAAAAAAGPGSLLSLPAPLLGGALEEVEQHRLGLAGFREQLQQLARDAAAAQQQLAASLQDSENDLAAALQTVSGLESDLSDVAGLLASQETVLAGLGQEAAAAAAAHRASLGASQRKVALLEAAVESLTQRLQQAGQAAAAVAAAGGQELAAGLVSEHSASLGAIQRKVALLEAAVESLTQRLQQAGQAAAAVAAAGGQELTGALSAEHDAVAAARAELVSYGALSAEHDAVAAARAELAAQVEALREQLGQAQARLAAAEGRAAELEAQLALLTGAQQQLGARLAALEGDAAAAAAGVKEAVAATSPRLLPCPVGVVQGNH</sequence>
<gene>
    <name evidence="2" type="ORF">OEZ85_002384</name>
</gene>
<feature type="coiled-coil region" evidence="1">
    <location>
        <begin position="221"/>
        <end position="248"/>
    </location>
</feature>
<reference evidence="2 3" key="1">
    <citation type="submission" date="2023-05" db="EMBL/GenBank/DDBJ databases">
        <title>A 100% complete, gapless, phased diploid assembly of the Scenedesmus obliquus UTEX 3031 genome.</title>
        <authorList>
            <person name="Biondi T.C."/>
            <person name="Hanschen E.R."/>
            <person name="Kwon T."/>
            <person name="Eng W."/>
            <person name="Kruse C.P.S."/>
            <person name="Koehler S.I."/>
            <person name="Kunde Y."/>
            <person name="Gleasner C.D."/>
            <person name="You Mak K.T."/>
            <person name="Polle J."/>
            <person name="Hovde B.T."/>
            <person name="Starkenburg S.R."/>
        </authorList>
    </citation>
    <scope>NUCLEOTIDE SEQUENCE [LARGE SCALE GENOMIC DNA]</scope>
    <source>
        <strain evidence="2 3">DOE0152z</strain>
    </source>
</reference>
<dbReference type="Proteomes" id="UP001244341">
    <property type="component" value="Chromosome 6b"/>
</dbReference>
<proteinExistence type="predicted"/>
<dbReference type="Gene3D" id="1.10.287.1490">
    <property type="match status" value="1"/>
</dbReference>
<evidence type="ECO:0000313" key="3">
    <source>
        <dbReference type="Proteomes" id="UP001244341"/>
    </source>
</evidence>
<evidence type="ECO:0000256" key="1">
    <source>
        <dbReference type="SAM" id="Coils"/>
    </source>
</evidence>
<dbReference type="SUPFAM" id="SSF46579">
    <property type="entry name" value="Prefoldin"/>
    <property type="match status" value="1"/>
</dbReference>
<feature type="coiled-coil region" evidence="1">
    <location>
        <begin position="92"/>
        <end position="137"/>
    </location>
</feature>